<proteinExistence type="predicted"/>
<gene>
    <name evidence="1" type="ORF">COT78_01610</name>
</gene>
<organism evidence="1 2">
    <name type="scientific">Candidatus Berkelbacteria bacterium CG10_big_fil_rev_8_21_14_0_10_43_13</name>
    <dbReference type="NCBI Taxonomy" id="1974514"/>
    <lineage>
        <taxon>Bacteria</taxon>
        <taxon>Candidatus Berkelbacteria</taxon>
    </lineage>
</organism>
<dbReference type="Gene3D" id="3.60.15.10">
    <property type="entry name" value="Ribonuclease Z/Hydroxyacylglutathione hydrolase-like"/>
    <property type="match status" value="1"/>
</dbReference>
<evidence type="ECO:0000313" key="1">
    <source>
        <dbReference type="EMBL" id="PIS07780.1"/>
    </source>
</evidence>
<dbReference type="Proteomes" id="UP000231382">
    <property type="component" value="Unassembled WGS sequence"/>
</dbReference>
<reference evidence="2" key="1">
    <citation type="submission" date="2017-09" db="EMBL/GenBank/DDBJ databases">
        <title>Depth-based differentiation of microbial function through sediment-hosted aquifers and enrichment of novel symbionts in the deep terrestrial subsurface.</title>
        <authorList>
            <person name="Probst A.J."/>
            <person name="Ladd B."/>
            <person name="Jarett J.K."/>
            <person name="Geller-Mcgrath D.E."/>
            <person name="Sieber C.M.K."/>
            <person name="Emerson J.B."/>
            <person name="Anantharaman K."/>
            <person name="Thomas B.C."/>
            <person name="Malmstrom R."/>
            <person name="Stieglmeier M."/>
            <person name="Klingl A."/>
            <person name="Woyke T."/>
            <person name="Ryan C.M."/>
            <person name="Banfield J.F."/>
        </authorList>
    </citation>
    <scope>NUCLEOTIDE SEQUENCE [LARGE SCALE GENOMIC DNA]</scope>
</reference>
<protein>
    <recommendedName>
        <fullName evidence="3">Zn-dependent hydrolase of the beta-lactamase fold-like protein</fullName>
    </recommendedName>
</protein>
<comment type="caution">
    <text evidence="1">The sequence shown here is derived from an EMBL/GenBank/DDBJ whole genome shotgun (WGS) entry which is preliminary data.</text>
</comment>
<name>A0A2H0W6S4_9BACT</name>
<evidence type="ECO:0000313" key="2">
    <source>
        <dbReference type="Proteomes" id="UP000231382"/>
    </source>
</evidence>
<dbReference type="PANTHER" id="PTHR39189:SF1">
    <property type="entry name" value="UPF0173 METAL-DEPENDENT HYDROLASE YTKL"/>
    <property type="match status" value="1"/>
</dbReference>
<dbReference type="AlphaFoldDB" id="A0A2H0W6S4"/>
<sequence length="163" mass="18002">MNIRYLGGDKFEIKSKDLTINLSDKVSINGFVFPGPGEYEKAGVIMSGIDDGSNTIYTMTVEDMDICYLGHLAHDLSEDEGKQIGNVDILFLPLGDSDTVQVKAATKIISKIDPKLVIPMLYTDLTEFKKSEGVTDGETDQLKIRKTDLPETEREIVILKASL</sequence>
<evidence type="ECO:0008006" key="3">
    <source>
        <dbReference type="Google" id="ProtNLM"/>
    </source>
</evidence>
<dbReference type="Pfam" id="PF13483">
    <property type="entry name" value="Lactamase_B_3"/>
    <property type="match status" value="1"/>
</dbReference>
<accession>A0A2H0W6S4</accession>
<dbReference type="EMBL" id="PEZW01000011">
    <property type="protein sequence ID" value="PIS07780.1"/>
    <property type="molecule type" value="Genomic_DNA"/>
</dbReference>
<dbReference type="InterPro" id="IPR036866">
    <property type="entry name" value="RibonucZ/Hydroxyglut_hydro"/>
</dbReference>
<dbReference type="PANTHER" id="PTHR39189">
    <property type="entry name" value="UPF0173 METAL-DEPENDENT HYDROLASE YTKL"/>
    <property type="match status" value="1"/>
</dbReference>